<keyword evidence="3 6" id="KW-0812">Transmembrane</keyword>
<evidence type="ECO:0000256" key="2">
    <source>
        <dbReference type="ARBA" id="ARBA00022475"/>
    </source>
</evidence>
<dbReference type="PANTHER" id="PTHR43370:SF2">
    <property type="entry name" value="ABC TRANSPORTER PERMEASE PROTEIN"/>
    <property type="match status" value="1"/>
</dbReference>
<dbReference type="PANTHER" id="PTHR43370">
    <property type="entry name" value="SUGAR ABC TRANSPORTER INTEGRAL MEMBRANE PROTEIN-RELATED"/>
    <property type="match status" value="1"/>
</dbReference>
<feature type="transmembrane region" description="Helical" evidence="6">
    <location>
        <begin position="280"/>
        <end position="297"/>
    </location>
</feature>
<sequence>MLQSLLETGIFLATPIMFASLGILTAELAGVYNFGMEGIMLLGAIASFLGTLILKSVVIGIAIGLITGVAVGALIAYFEVTLGADQLILTIALLIIGPSLSDYLHGVYVASIGGLSASVKTFPYIPIPYFSALPIIGSFFDQTLITYILYVVVVCAHIFFYHTKLGLKYRSVGMDPMVADAMGINVILVRYLALIISSILGAFGGIAVIIGETGYWSTDITAGAGIIAIALVRVGNWRTHFIYLAAIVLNIIVAYGSYLTVLYSSGGYSSGSFPYEVFNMIPYIFAIIVIVISFKWARSNEPTSLGKPYKRG</sequence>
<name>A0A2R6AA42_9ARCH</name>
<feature type="transmembrane region" description="Helical" evidence="6">
    <location>
        <begin position="69"/>
        <end position="95"/>
    </location>
</feature>
<feature type="transmembrane region" description="Helical" evidence="6">
    <location>
        <begin position="241"/>
        <end position="260"/>
    </location>
</feature>
<evidence type="ECO:0000313" key="8">
    <source>
        <dbReference type="Proteomes" id="UP000240880"/>
    </source>
</evidence>
<dbReference type="Proteomes" id="UP000240880">
    <property type="component" value="Unassembled WGS sequence"/>
</dbReference>
<dbReference type="Pfam" id="PF02653">
    <property type="entry name" value="BPD_transp_2"/>
    <property type="match status" value="1"/>
</dbReference>
<evidence type="ECO:0008006" key="9">
    <source>
        <dbReference type="Google" id="ProtNLM"/>
    </source>
</evidence>
<comment type="subcellular location">
    <subcellularLocation>
        <location evidence="1">Cell membrane</location>
        <topology evidence="1">Multi-pass membrane protein</topology>
    </subcellularLocation>
</comment>
<evidence type="ECO:0000256" key="5">
    <source>
        <dbReference type="ARBA" id="ARBA00023136"/>
    </source>
</evidence>
<protein>
    <recommendedName>
        <fullName evidence="9">ABC transporter permease</fullName>
    </recommendedName>
</protein>
<proteinExistence type="predicted"/>
<feature type="transmembrane region" description="Helical" evidence="6">
    <location>
        <begin position="188"/>
        <end position="210"/>
    </location>
</feature>
<evidence type="ECO:0000256" key="1">
    <source>
        <dbReference type="ARBA" id="ARBA00004651"/>
    </source>
</evidence>
<dbReference type="EMBL" id="NEXC01000029">
    <property type="protein sequence ID" value="PSN83284.1"/>
    <property type="molecule type" value="Genomic_DNA"/>
</dbReference>
<evidence type="ECO:0000256" key="3">
    <source>
        <dbReference type="ARBA" id="ARBA00022692"/>
    </source>
</evidence>
<evidence type="ECO:0000256" key="4">
    <source>
        <dbReference type="ARBA" id="ARBA00022989"/>
    </source>
</evidence>
<keyword evidence="2" id="KW-1003">Cell membrane</keyword>
<feature type="transmembrane region" description="Helical" evidence="6">
    <location>
        <begin position="39"/>
        <end position="63"/>
    </location>
</feature>
<reference evidence="7 8" key="1">
    <citation type="submission" date="2017-04" db="EMBL/GenBank/DDBJ databases">
        <title>Novel microbial lineages endemic to geothermal iron-oxide mats fill important gaps in the evolutionary history of Archaea.</title>
        <authorList>
            <person name="Jay Z.J."/>
            <person name="Beam J.P."/>
            <person name="Dlakic M."/>
            <person name="Rusch D.B."/>
            <person name="Kozubal M.A."/>
            <person name="Inskeep W.P."/>
        </authorList>
    </citation>
    <scope>NUCLEOTIDE SEQUENCE [LARGE SCALE GENOMIC DNA]</scope>
    <source>
        <strain evidence="7">OSP_D</strain>
    </source>
</reference>
<accession>A0A2R6AA42</accession>
<dbReference type="AlphaFoldDB" id="A0A2R6AA42"/>
<gene>
    <name evidence="7" type="ORF">B9Q01_05220</name>
</gene>
<dbReference type="CDD" id="cd06580">
    <property type="entry name" value="TM_PBP1_transp_TpRbsC_like"/>
    <property type="match status" value="1"/>
</dbReference>
<feature type="transmembrane region" description="Helical" evidence="6">
    <location>
        <begin position="147"/>
        <end position="167"/>
    </location>
</feature>
<evidence type="ECO:0000313" key="7">
    <source>
        <dbReference type="EMBL" id="PSN83284.1"/>
    </source>
</evidence>
<feature type="transmembrane region" description="Helical" evidence="6">
    <location>
        <begin position="216"/>
        <end position="234"/>
    </location>
</feature>
<dbReference type="InterPro" id="IPR001851">
    <property type="entry name" value="ABC_transp_permease"/>
</dbReference>
<evidence type="ECO:0000256" key="6">
    <source>
        <dbReference type="SAM" id="Phobius"/>
    </source>
</evidence>
<organism evidence="7 8">
    <name type="scientific">Candidatus Marsarchaeota G1 archaeon OSP_D</name>
    <dbReference type="NCBI Taxonomy" id="1978155"/>
    <lineage>
        <taxon>Archaea</taxon>
        <taxon>Candidatus Marsarchaeota</taxon>
        <taxon>Candidatus Marsarchaeota group 1</taxon>
    </lineage>
</organism>
<comment type="caution">
    <text evidence="7">The sequence shown here is derived from an EMBL/GenBank/DDBJ whole genome shotgun (WGS) entry which is preliminary data.</text>
</comment>
<keyword evidence="5 6" id="KW-0472">Membrane</keyword>
<keyword evidence="4 6" id="KW-1133">Transmembrane helix</keyword>
<feature type="transmembrane region" description="Helical" evidence="6">
    <location>
        <begin position="12"/>
        <end position="32"/>
    </location>
</feature>
<dbReference type="GO" id="GO:0022857">
    <property type="term" value="F:transmembrane transporter activity"/>
    <property type="evidence" value="ECO:0007669"/>
    <property type="project" value="InterPro"/>
</dbReference>
<dbReference type="GO" id="GO:0005886">
    <property type="term" value="C:plasma membrane"/>
    <property type="evidence" value="ECO:0007669"/>
    <property type="project" value="UniProtKB-SubCell"/>
</dbReference>